<feature type="transmembrane region" description="Helical" evidence="8">
    <location>
        <begin position="284"/>
        <end position="304"/>
    </location>
</feature>
<feature type="transmembrane region" description="Helical" evidence="8">
    <location>
        <begin position="255"/>
        <end position="277"/>
    </location>
</feature>
<dbReference type="InterPro" id="IPR020846">
    <property type="entry name" value="MFS_dom"/>
</dbReference>
<keyword evidence="6 8" id="KW-1133">Transmembrane helix</keyword>
<proteinExistence type="inferred from homology"/>
<dbReference type="Gene3D" id="1.20.1720.10">
    <property type="entry name" value="Multidrug resistance protein D"/>
    <property type="match status" value="1"/>
</dbReference>
<dbReference type="PANTHER" id="PTHR43124">
    <property type="entry name" value="PURINE EFFLUX PUMP PBUE"/>
    <property type="match status" value="1"/>
</dbReference>
<sequence length="407" mass="42109">MHSAASTPTARVGFAISLALIGALGPSAVDMYLASMPSIASEFATSYAGVQLTLTVFLLAMGAGQLLFGPLVDTLGRRRPLLAGLLVFVLSSLAAAAAPDLNSLLLARFIQGLGSALTLVVIMSMVRDVAEGARAAQIFALLMTIEGLAPVIAPALGGFVGAHFGWRAIMLVLAALGVLVLFNSAVMLKETLPQDQRMAWQPREFLRTYVRIACDRQFLRPALALSAVFFFLFAYIGGAAFVYQHHFGLSVEAFGTLFGATGVAILLGAITAGRLVARKGLVRLARWGAACMFVGAVLVLAGALSAAGLVGIVAGMAVAMFGLGIAEATLMSLVMSSQSKALGSTAALLGAFQLIISSFATPLSGIMAPLGAAYWALLLGLSAVFVALLVHISTRHAEPHLQSLAGH</sequence>
<feature type="transmembrane region" description="Helical" evidence="8">
    <location>
        <begin position="341"/>
        <end position="360"/>
    </location>
</feature>
<dbReference type="Pfam" id="PF07690">
    <property type="entry name" value="MFS_1"/>
    <property type="match status" value="1"/>
</dbReference>
<keyword evidence="5 8" id="KW-0812">Transmembrane</keyword>
<feature type="transmembrane region" description="Helical" evidence="8">
    <location>
        <begin position="372"/>
        <end position="392"/>
    </location>
</feature>
<dbReference type="GO" id="GO:0005886">
    <property type="term" value="C:plasma membrane"/>
    <property type="evidence" value="ECO:0007669"/>
    <property type="project" value="UniProtKB-SubCell"/>
</dbReference>
<evidence type="ECO:0000256" key="4">
    <source>
        <dbReference type="ARBA" id="ARBA00022475"/>
    </source>
</evidence>
<reference evidence="11" key="1">
    <citation type="submission" date="2018-07" db="EMBL/GenBank/DDBJ databases">
        <authorList>
            <person name="Blom J."/>
        </authorList>
    </citation>
    <scope>NUCLEOTIDE SEQUENCE [LARGE SCALE GENOMIC DNA]</scope>
    <source>
        <strain evidence="11">CCOS 864</strain>
    </source>
</reference>
<dbReference type="NCBIfam" id="TIGR00710">
    <property type="entry name" value="efflux_Bcr_CflA"/>
    <property type="match status" value="1"/>
</dbReference>
<dbReference type="SUPFAM" id="SSF103473">
    <property type="entry name" value="MFS general substrate transporter"/>
    <property type="match status" value="1"/>
</dbReference>
<feature type="transmembrane region" description="Helical" evidence="8">
    <location>
        <begin position="310"/>
        <end position="334"/>
    </location>
</feature>
<feature type="transmembrane region" description="Helical" evidence="8">
    <location>
        <begin position="222"/>
        <end position="243"/>
    </location>
</feature>
<comment type="similarity">
    <text evidence="2 8">Belongs to the major facilitator superfamily. Bcr/CmlA family.</text>
</comment>
<evidence type="ECO:0000256" key="8">
    <source>
        <dbReference type="RuleBase" id="RU365088"/>
    </source>
</evidence>
<keyword evidence="4" id="KW-1003">Cell membrane</keyword>
<protein>
    <recommendedName>
        <fullName evidence="8">Bcr/CflA family efflux transporter</fullName>
    </recommendedName>
</protein>
<feature type="transmembrane region" description="Helical" evidence="8">
    <location>
        <begin position="12"/>
        <end position="34"/>
    </location>
</feature>
<name>A0A380T261_9PSED</name>
<evidence type="ECO:0000256" key="5">
    <source>
        <dbReference type="ARBA" id="ARBA00022692"/>
    </source>
</evidence>
<dbReference type="RefSeq" id="WP_115087206.1">
    <property type="nucleotide sequence ID" value="NZ_CBCSFG010000015.1"/>
</dbReference>
<feature type="transmembrane region" description="Helical" evidence="8">
    <location>
        <begin position="168"/>
        <end position="188"/>
    </location>
</feature>
<keyword evidence="8" id="KW-0997">Cell inner membrane</keyword>
<dbReference type="InterPro" id="IPR004812">
    <property type="entry name" value="Efflux_drug-R_Bcr/CmlA"/>
</dbReference>
<keyword evidence="7 8" id="KW-0472">Membrane</keyword>
<dbReference type="PROSITE" id="PS50850">
    <property type="entry name" value="MFS"/>
    <property type="match status" value="1"/>
</dbReference>
<feature type="transmembrane region" description="Helical" evidence="8">
    <location>
        <begin position="46"/>
        <end position="68"/>
    </location>
</feature>
<feature type="transmembrane region" description="Helical" evidence="8">
    <location>
        <begin position="80"/>
        <end position="99"/>
    </location>
</feature>
<evidence type="ECO:0000256" key="2">
    <source>
        <dbReference type="ARBA" id="ARBA00006236"/>
    </source>
</evidence>
<keyword evidence="11" id="KW-1185">Reference proteome</keyword>
<dbReference type="Proteomes" id="UP000255177">
    <property type="component" value="Unassembled WGS sequence"/>
</dbReference>
<evidence type="ECO:0000256" key="7">
    <source>
        <dbReference type="ARBA" id="ARBA00023136"/>
    </source>
</evidence>
<gene>
    <name evidence="10" type="primary">ydgK</name>
    <name evidence="10" type="ORF">CCOS864_03113</name>
</gene>
<dbReference type="GO" id="GO:0042910">
    <property type="term" value="F:xenobiotic transmembrane transporter activity"/>
    <property type="evidence" value="ECO:0007669"/>
    <property type="project" value="InterPro"/>
</dbReference>
<evidence type="ECO:0000259" key="9">
    <source>
        <dbReference type="PROSITE" id="PS50850"/>
    </source>
</evidence>
<dbReference type="AlphaFoldDB" id="A0A380T261"/>
<dbReference type="PANTHER" id="PTHR43124:SF3">
    <property type="entry name" value="CHLORAMPHENICOL EFFLUX PUMP RV0191"/>
    <property type="match status" value="1"/>
</dbReference>
<dbReference type="EMBL" id="UIDD01000008">
    <property type="protein sequence ID" value="SUQ63660.1"/>
    <property type="molecule type" value="Genomic_DNA"/>
</dbReference>
<organism evidence="10 11">
    <name type="scientific">Pseudomonas wadenswilerensis</name>
    <dbReference type="NCBI Taxonomy" id="1785161"/>
    <lineage>
        <taxon>Bacteria</taxon>
        <taxon>Pseudomonadati</taxon>
        <taxon>Pseudomonadota</taxon>
        <taxon>Gammaproteobacteria</taxon>
        <taxon>Pseudomonadales</taxon>
        <taxon>Pseudomonadaceae</taxon>
        <taxon>Pseudomonas</taxon>
    </lineage>
</organism>
<feature type="domain" description="Major facilitator superfamily (MFS) profile" evidence="9">
    <location>
        <begin position="11"/>
        <end position="398"/>
    </location>
</feature>
<evidence type="ECO:0000313" key="10">
    <source>
        <dbReference type="EMBL" id="SUQ63660.1"/>
    </source>
</evidence>
<evidence type="ECO:0000256" key="6">
    <source>
        <dbReference type="ARBA" id="ARBA00022989"/>
    </source>
</evidence>
<dbReference type="CDD" id="cd17320">
    <property type="entry name" value="MFS_MdfA_MDR_like"/>
    <property type="match status" value="1"/>
</dbReference>
<accession>A0A380T261</accession>
<comment type="subcellular location">
    <subcellularLocation>
        <location evidence="8">Cell inner membrane</location>
        <topology evidence="8">Multi-pass membrane protein</topology>
    </subcellularLocation>
    <subcellularLocation>
        <location evidence="1">Cell membrane</location>
        <topology evidence="1">Multi-pass membrane protein</topology>
    </subcellularLocation>
</comment>
<feature type="transmembrane region" description="Helical" evidence="8">
    <location>
        <begin position="105"/>
        <end position="126"/>
    </location>
</feature>
<dbReference type="InterPro" id="IPR036259">
    <property type="entry name" value="MFS_trans_sf"/>
</dbReference>
<keyword evidence="3 8" id="KW-0813">Transport</keyword>
<evidence type="ECO:0000256" key="1">
    <source>
        <dbReference type="ARBA" id="ARBA00004651"/>
    </source>
</evidence>
<dbReference type="GO" id="GO:1990961">
    <property type="term" value="P:xenobiotic detoxification by transmembrane export across the plasma membrane"/>
    <property type="evidence" value="ECO:0007669"/>
    <property type="project" value="InterPro"/>
</dbReference>
<feature type="transmembrane region" description="Helical" evidence="8">
    <location>
        <begin position="138"/>
        <end position="162"/>
    </location>
</feature>
<evidence type="ECO:0000256" key="3">
    <source>
        <dbReference type="ARBA" id="ARBA00022448"/>
    </source>
</evidence>
<evidence type="ECO:0000313" key="11">
    <source>
        <dbReference type="Proteomes" id="UP000255177"/>
    </source>
</evidence>
<dbReference type="InterPro" id="IPR011701">
    <property type="entry name" value="MFS"/>
</dbReference>
<dbReference type="InterPro" id="IPR050189">
    <property type="entry name" value="MFS_Efflux_Transporters"/>
</dbReference>